<evidence type="ECO:0000313" key="1">
    <source>
        <dbReference type="EMBL" id="BAI97322.1"/>
    </source>
</evidence>
<sequence>MSWIGQSPHPGPAHLGLDGCVIAQRG</sequence>
<dbReference type="HOGENOM" id="CLU_3417055_0_0_5"/>
<dbReference type="AlphaFoldDB" id="D4Z3Z0"/>
<accession>D4Z3Z0</accession>
<proteinExistence type="predicted"/>
<dbReference type="Proteomes" id="UP000007753">
    <property type="component" value="Chromosome 1"/>
</dbReference>
<dbReference type="KEGG" id="sjp:SJA_C1-24880"/>
<reference evidence="1 2" key="1">
    <citation type="journal article" date="2010" name="J. Bacteriol.">
        <title>Complete genome sequence of the representative gamma-hexachlorocyclohexane-degrading bacterium Sphingobium japonicum UT26.</title>
        <authorList>
            <person name="Nagata Y."/>
            <person name="Ohtsubo Y."/>
            <person name="Endo R."/>
            <person name="Ichikawa N."/>
            <person name="Ankai A."/>
            <person name="Oguchi A."/>
            <person name="Fukui S."/>
            <person name="Fujita N."/>
            <person name="Tsuda M."/>
        </authorList>
    </citation>
    <scope>NUCLEOTIDE SEQUENCE [LARGE SCALE GENOMIC DNA]</scope>
    <source>
        <strain evidence="2">DSM 16413 / CCM 7287 / MTCC 6362 / UT26 / NBRC 101211 / UT26S</strain>
    </source>
</reference>
<dbReference type="EMBL" id="AP010803">
    <property type="protein sequence ID" value="BAI97322.1"/>
    <property type="molecule type" value="Genomic_DNA"/>
</dbReference>
<name>D4Z3Z0_SPHIU</name>
<keyword evidence="2" id="KW-1185">Reference proteome</keyword>
<gene>
    <name evidence="1" type="ordered locus">SJA_C1-24880</name>
</gene>
<evidence type="ECO:0000313" key="2">
    <source>
        <dbReference type="Proteomes" id="UP000007753"/>
    </source>
</evidence>
<protein>
    <submittedName>
        <fullName evidence="1">Uncharacterized protein</fullName>
    </submittedName>
</protein>
<organism evidence="1 2">
    <name type="scientific">Sphingobium indicum (strain DSM 16413 / CCM 7287 / MTCC 6362 / UT26 / NBRC 101211 / UT26S)</name>
    <name type="common">Sphingobium japonicum</name>
    <dbReference type="NCBI Taxonomy" id="452662"/>
    <lineage>
        <taxon>Bacteria</taxon>
        <taxon>Pseudomonadati</taxon>
        <taxon>Pseudomonadota</taxon>
        <taxon>Alphaproteobacteria</taxon>
        <taxon>Sphingomonadales</taxon>
        <taxon>Sphingomonadaceae</taxon>
        <taxon>Sphingobium</taxon>
    </lineage>
</organism>